<name>A0A934Q8C0_9MICO</name>
<dbReference type="InterPro" id="IPR036259">
    <property type="entry name" value="MFS_trans_sf"/>
</dbReference>
<comment type="caution">
    <text evidence="7">The sequence shown here is derived from an EMBL/GenBank/DDBJ whole genome shotgun (WGS) entry which is preliminary data.</text>
</comment>
<dbReference type="PROSITE" id="PS50850">
    <property type="entry name" value="MFS"/>
    <property type="match status" value="1"/>
</dbReference>
<feature type="transmembrane region" description="Helical" evidence="5">
    <location>
        <begin position="103"/>
        <end position="124"/>
    </location>
</feature>
<feature type="transmembrane region" description="Helical" evidence="5">
    <location>
        <begin position="136"/>
        <end position="158"/>
    </location>
</feature>
<keyword evidence="3 5" id="KW-1133">Transmembrane helix</keyword>
<feature type="transmembrane region" description="Helical" evidence="5">
    <location>
        <begin position="282"/>
        <end position="303"/>
    </location>
</feature>
<feature type="domain" description="Major facilitator superfamily (MFS) profile" evidence="6">
    <location>
        <begin position="213"/>
        <end position="423"/>
    </location>
</feature>
<keyword evidence="4 5" id="KW-0472">Membrane</keyword>
<dbReference type="GO" id="GO:0022857">
    <property type="term" value="F:transmembrane transporter activity"/>
    <property type="evidence" value="ECO:0007669"/>
    <property type="project" value="InterPro"/>
</dbReference>
<keyword evidence="8" id="KW-1185">Reference proteome</keyword>
<protein>
    <submittedName>
        <fullName evidence="7">MFS transporter</fullName>
    </submittedName>
</protein>
<gene>
    <name evidence="7" type="ORF">JD276_13790</name>
</gene>
<feature type="transmembrane region" description="Helical" evidence="5">
    <location>
        <begin position="43"/>
        <end position="65"/>
    </location>
</feature>
<dbReference type="GO" id="GO:0005886">
    <property type="term" value="C:plasma membrane"/>
    <property type="evidence" value="ECO:0007669"/>
    <property type="project" value="UniProtKB-SubCell"/>
</dbReference>
<dbReference type="SUPFAM" id="SSF103473">
    <property type="entry name" value="MFS general substrate transporter"/>
    <property type="match status" value="1"/>
</dbReference>
<dbReference type="InterPro" id="IPR011701">
    <property type="entry name" value="MFS"/>
</dbReference>
<dbReference type="EMBL" id="JAEHOH010000021">
    <property type="protein sequence ID" value="MBK0420104.1"/>
    <property type="molecule type" value="Genomic_DNA"/>
</dbReference>
<sequence length="423" mass="43554">MRRVLIFAAVNLVALGSLTAPAITGLPMLVGRLVPESQRTSSLAFVVTCGALTAVLANPVFGIASDWTRSRFGRRRPWLLGGVLAGWGASAALLNAASVAELAAAWVVAQAGYNATLAAVAGFVGDQVEERTRASASGVFGAAAFLGTLPPLALAAMVPSRLDVLILAMPSAAVIVATICCAVISDPAPRLSTPPPFSREGARQLREILRNRAFVWIWGQRLLMQLAFSLATSFTLYFVMARLRLSPEAASPVVAAATLLGGTGIVLAAVTAGFAAGRRGRYGPYLVVSGAGLAFAGMLRATASGEPQLWLAAAVGGIAMGVYFAVDLALALRTIPDGRAGTYLGLLNVAETLPQAVAPGIAVAMLSSSGPDPLSTGADNYLALYMSAGVLALVALAAVRFIGPALTRTVPRDAQGYRPDRRS</sequence>
<evidence type="ECO:0000256" key="4">
    <source>
        <dbReference type="ARBA" id="ARBA00023136"/>
    </source>
</evidence>
<evidence type="ECO:0000313" key="8">
    <source>
        <dbReference type="Proteomes" id="UP000608530"/>
    </source>
</evidence>
<dbReference type="AlphaFoldDB" id="A0A934Q8C0"/>
<proteinExistence type="predicted"/>
<dbReference type="Pfam" id="PF07690">
    <property type="entry name" value="MFS_1"/>
    <property type="match status" value="1"/>
</dbReference>
<dbReference type="CDD" id="cd06174">
    <property type="entry name" value="MFS"/>
    <property type="match status" value="1"/>
</dbReference>
<accession>A0A934Q8C0</accession>
<evidence type="ECO:0000313" key="7">
    <source>
        <dbReference type="EMBL" id="MBK0420104.1"/>
    </source>
</evidence>
<dbReference type="PANTHER" id="PTHR23528:SF1">
    <property type="entry name" value="MAJOR FACILITATOR SUPERFAMILY (MFS) PROFILE DOMAIN-CONTAINING PROTEIN"/>
    <property type="match status" value="1"/>
</dbReference>
<evidence type="ECO:0000256" key="5">
    <source>
        <dbReference type="SAM" id="Phobius"/>
    </source>
</evidence>
<feature type="transmembrane region" description="Helical" evidence="5">
    <location>
        <begin position="253"/>
        <end position="275"/>
    </location>
</feature>
<dbReference type="Gene3D" id="1.20.1250.20">
    <property type="entry name" value="MFS general substrate transporter like domains"/>
    <property type="match status" value="1"/>
</dbReference>
<evidence type="ECO:0000256" key="2">
    <source>
        <dbReference type="ARBA" id="ARBA00022692"/>
    </source>
</evidence>
<feature type="transmembrane region" description="Helical" evidence="5">
    <location>
        <begin position="343"/>
        <end position="362"/>
    </location>
</feature>
<dbReference type="RefSeq" id="WP_200116242.1">
    <property type="nucleotide sequence ID" value="NZ_JAEHOH010000021.1"/>
</dbReference>
<feature type="transmembrane region" description="Helical" evidence="5">
    <location>
        <begin position="382"/>
        <end position="402"/>
    </location>
</feature>
<evidence type="ECO:0000256" key="3">
    <source>
        <dbReference type="ARBA" id="ARBA00022989"/>
    </source>
</evidence>
<evidence type="ECO:0000256" key="1">
    <source>
        <dbReference type="ARBA" id="ARBA00004651"/>
    </source>
</evidence>
<organism evidence="7 8">
    <name type="scientific">Leucobacter chromiisoli</name>
    <dbReference type="NCBI Taxonomy" id="2796471"/>
    <lineage>
        <taxon>Bacteria</taxon>
        <taxon>Bacillati</taxon>
        <taxon>Actinomycetota</taxon>
        <taxon>Actinomycetes</taxon>
        <taxon>Micrococcales</taxon>
        <taxon>Microbacteriaceae</taxon>
        <taxon>Leucobacter</taxon>
    </lineage>
</organism>
<reference evidence="7" key="1">
    <citation type="submission" date="2020-12" db="EMBL/GenBank/DDBJ databases">
        <title>Leucobacter sp. CAS1, isolated from Chromium sludge.</title>
        <authorList>
            <person name="Xu Z."/>
        </authorList>
    </citation>
    <scope>NUCLEOTIDE SEQUENCE</scope>
    <source>
        <strain evidence="7">CSA1</strain>
    </source>
</reference>
<evidence type="ECO:0000259" key="6">
    <source>
        <dbReference type="PROSITE" id="PS50850"/>
    </source>
</evidence>
<feature type="transmembrane region" description="Helical" evidence="5">
    <location>
        <begin position="309"/>
        <end position="331"/>
    </location>
</feature>
<keyword evidence="2 5" id="KW-0812">Transmembrane</keyword>
<dbReference type="Proteomes" id="UP000608530">
    <property type="component" value="Unassembled WGS sequence"/>
</dbReference>
<feature type="transmembrane region" description="Helical" evidence="5">
    <location>
        <begin position="164"/>
        <end position="184"/>
    </location>
</feature>
<comment type="subcellular location">
    <subcellularLocation>
        <location evidence="1">Cell membrane</location>
        <topology evidence="1">Multi-pass membrane protein</topology>
    </subcellularLocation>
</comment>
<feature type="transmembrane region" description="Helical" evidence="5">
    <location>
        <begin position="77"/>
        <end position="97"/>
    </location>
</feature>
<dbReference type="PANTHER" id="PTHR23528">
    <property type="match status" value="1"/>
</dbReference>
<feature type="transmembrane region" description="Helical" evidence="5">
    <location>
        <begin position="222"/>
        <end position="241"/>
    </location>
</feature>
<dbReference type="InterPro" id="IPR020846">
    <property type="entry name" value="MFS_dom"/>
</dbReference>